<sequence>MAEAYKGEPLTHGASIFGALVRIYANPPEGFDPDELVPTLRRFPMAELSEMVRDQKGGDARAFALSKAVIKALNRADA</sequence>
<name>A0A256GNY4_9HYPH</name>
<comment type="caution">
    <text evidence="1">The sequence shown here is derived from an EMBL/GenBank/DDBJ whole genome shotgun (WGS) entry which is preliminary data.</text>
</comment>
<proteinExistence type="predicted"/>
<accession>A0A256GNY4</accession>
<evidence type="ECO:0000313" key="1">
    <source>
        <dbReference type="EMBL" id="OYR28536.1"/>
    </source>
</evidence>
<organism evidence="1 2">
    <name type="scientific">Brucella pseudogrignonensis</name>
    <dbReference type="NCBI Taxonomy" id="419475"/>
    <lineage>
        <taxon>Bacteria</taxon>
        <taxon>Pseudomonadati</taxon>
        <taxon>Pseudomonadota</taxon>
        <taxon>Alphaproteobacteria</taxon>
        <taxon>Hyphomicrobiales</taxon>
        <taxon>Brucellaceae</taxon>
        <taxon>Brucella/Ochrobactrum group</taxon>
        <taxon>Brucella</taxon>
    </lineage>
</organism>
<protein>
    <submittedName>
        <fullName evidence="1">Uncharacterized protein</fullName>
    </submittedName>
</protein>
<dbReference type="AlphaFoldDB" id="A0A256GNY4"/>
<dbReference type="RefSeq" id="WP_007878205.1">
    <property type="nucleotide sequence ID" value="NZ_CAXURC020000002.1"/>
</dbReference>
<gene>
    <name evidence="1" type="ORF">CEV34_1104</name>
</gene>
<evidence type="ECO:0000313" key="2">
    <source>
        <dbReference type="Proteomes" id="UP000216188"/>
    </source>
</evidence>
<reference evidence="1 2" key="1">
    <citation type="submission" date="2017-07" db="EMBL/GenBank/DDBJ databases">
        <title>Phylogenetic study on the rhizospheric bacterium Ochrobactrum sp. A44.</title>
        <authorList>
            <person name="Krzyzanowska D.M."/>
            <person name="Ossowicki A."/>
            <person name="Rajewska M."/>
            <person name="Maciag T."/>
            <person name="Kaczynski Z."/>
            <person name="Czerwicka M."/>
            <person name="Jafra S."/>
        </authorList>
    </citation>
    <scope>NUCLEOTIDE SEQUENCE [LARGE SCALE GENOMIC DNA]</scope>
    <source>
        <strain evidence="1 2">CCUG 30717</strain>
    </source>
</reference>
<dbReference type="Proteomes" id="UP000216188">
    <property type="component" value="Unassembled WGS sequence"/>
</dbReference>
<dbReference type="EMBL" id="NNRM01000014">
    <property type="protein sequence ID" value="OYR28536.1"/>
    <property type="molecule type" value="Genomic_DNA"/>
</dbReference>
<keyword evidence="2" id="KW-1185">Reference proteome</keyword>